<dbReference type="InterPro" id="IPR013783">
    <property type="entry name" value="Ig-like_fold"/>
</dbReference>
<evidence type="ECO:0000256" key="5">
    <source>
        <dbReference type="ARBA" id="ARBA00023319"/>
    </source>
</evidence>
<dbReference type="Proteomes" id="UP001230051">
    <property type="component" value="Unassembled WGS sequence"/>
</dbReference>
<dbReference type="SMART" id="SM00409">
    <property type="entry name" value="IG"/>
    <property type="match status" value="3"/>
</dbReference>
<dbReference type="Gene3D" id="2.60.40.10">
    <property type="entry name" value="Immunoglobulins"/>
    <property type="match status" value="3"/>
</dbReference>
<keyword evidence="2 6" id="KW-0472">Membrane</keyword>
<keyword evidence="10" id="KW-1185">Reference proteome</keyword>
<evidence type="ECO:0000313" key="9">
    <source>
        <dbReference type="EMBL" id="KAK1153446.1"/>
    </source>
</evidence>
<evidence type="ECO:0000256" key="4">
    <source>
        <dbReference type="ARBA" id="ARBA00023180"/>
    </source>
</evidence>
<dbReference type="InterPro" id="IPR003598">
    <property type="entry name" value="Ig_sub2"/>
</dbReference>
<keyword evidence="3" id="KW-1015">Disulfide bond</keyword>
<dbReference type="InterPro" id="IPR051275">
    <property type="entry name" value="Cell_adhesion_signaling"/>
</dbReference>
<feature type="domain" description="Ig-like" evidence="8">
    <location>
        <begin position="120"/>
        <end position="213"/>
    </location>
</feature>
<dbReference type="InterPro" id="IPR003597">
    <property type="entry name" value="Ig_C1-set"/>
</dbReference>
<evidence type="ECO:0000256" key="2">
    <source>
        <dbReference type="ARBA" id="ARBA00023136"/>
    </source>
</evidence>
<dbReference type="GO" id="GO:0005886">
    <property type="term" value="C:plasma membrane"/>
    <property type="evidence" value="ECO:0007669"/>
    <property type="project" value="TreeGrafter"/>
</dbReference>
<protein>
    <submittedName>
        <fullName evidence="9">Cell adhesion molecule 2-like isoform X1</fullName>
    </submittedName>
</protein>
<feature type="transmembrane region" description="Helical" evidence="6">
    <location>
        <begin position="343"/>
        <end position="364"/>
    </location>
</feature>
<dbReference type="GO" id="GO:0098609">
    <property type="term" value="P:cell-cell adhesion"/>
    <property type="evidence" value="ECO:0007669"/>
    <property type="project" value="TreeGrafter"/>
</dbReference>
<dbReference type="Pfam" id="PF13927">
    <property type="entry name" value="Ig_3"/>
    <property type="match status" value="1"/>
</dbReference>
<comment type="subcellular location">
    <subcellularLocation>
        <location evidence="1">Membrane</location>
        <topology evidence="1">Single-pass type I membrane protein</topology>
    </subcellularLocation>
</comment>
<dbReference type="PANTHER" id="PTHR11640:SF158">
    <property type="entry name" value="V-SET AND IMMUNOGLOBULIN DOMAIN-CONTAINING PROTEIN 10-LIKE 2"/>
    <property type="match status" value="1"/>
</dbReference>
<evidence type="ECO:0000256" key="3">
    <source>
        <dbReference type="ARBA" id="ARBA00023157"/>
    </source>
</evidence>
<dbReference type="PANTHER" id="PTHR11640">
    <property type="entry name" value="NEPHRIN"/>
    <property type="match status" value="1"/>
</dbReference>
<dbReference type="InterPro" id="IPR003599">
    <property type="entry name" value="Ig_sub"/>
</dbReference>
<dbReference type="InterPro" id="IPR036179">
    <property type="entry name" value="Ig-like_dom_sf"/>
</dbReference>
<dbReference type="Pfam" id="PF07654">
    <property type="entry name" value="C1-set"/>
    <property type="match status" value="1"/>
</dbReference>
<reference evidence="9" key="1">
    <citation type="submission" date="2022-02" db="EMBL/GenBank/DDBJ databases">
        <title>Atlantic sturgeon de novo genome assembly.</title>
        <authorList>
            <person name="Stock M."/>
            <person name="Klopp C."/>
            <person name="Guiguen Y."/>
            <person name="Cabau C."/>
            <person name="Parinello H."/>
            <person name="Santidrian Yebra-Pimentel E."/>
            <person name="Kuhl H."/>
            <person name="Dirks R.P."/>
            <person name="Guessner J."/>
            <person name="Wuertz S."/>
            <person name="Du K."/>
            <person name="Schartl M."/>
        </authorList>
    </citation>
    <scope>NUCLEOTIDE SEQUENCE</scope>
    <source>
        <strain evidence="9">STURGEONOMICS-FGT-2020</strain>
        <tissue evidence="9">Whole blood</tissue>
    </source>
</reference>
<evidence type="ECO:0000259" key="8">
    <source>
        <dbReference type="PROSITE" id="PS50835"/>
    </source>
</evidence>
<dbReference type="InterPro" id="IPR007110">
    <property type="entry name" value="Ig-like_dom"/>
</dbReference>
<gene>
    <name evidence="9" type="primary">SIGLEC14</name>
    <name evidence="9" type="ORF">AOXY_G29964</name>
</gene>
<evidence type="ECO:0000256" key="1">
    <source>
        <dbReference type="ARBA" id="ARBA00004479"/>
    </source>
</evidence>
<keyword evidence="4" id="KW-0325">Glycoprotein</keyword>
<dbReference type="SMART" id="SM00408">
    <property type="entry name" value="IGc2"/>
    <property type="match status" value="1"/>
</dbReference>
<dbReference type="CDD" id="cd00098">
    <property type="entry name" value="IgC1"/>
    <property type="match status" value="1"/>
</dbReference>
<dbReference type="GO" id="GO:0050839">
    <property type="term" value="F:cell adhesion molecule binding"/>
    <property type="evidence" value="ECO:0007669"/>
    <property type="project" value="TreeGrafter"/>
</dbReference>
<feature type="domain" description="Ig-like" evidence="8">
    <location>
        <begin position="22"/>
        <end position="116"/>
    </location>
</feature>
<dbReference type="CDD" id="cd00096">
    <property type="entry name" value="Ig"/>
    <property type="match status" value="1"/>
</dbReference>
<dbReference type="AlphaFoldDB" id="A0AAD8CMD0"/>
<comment type="caution">
    <text evidence="9">The sequence shown here is derived from an EMBL/GenBank/DDBJ whole genome shotgun (WGS) entry which is preliminary data.</text>
</comment>
<keyword evidence="7" id="KW-0732">Signal</keyword>
<accession>A0AAD8CMD0</accession>
<proteinExistence type="predicted"/>
<keyword evidence="6" id="KW-0812">Transmembrane</keyword>
<feature type="chain" id="PRO_5041899486" evidence="7">
    <location>
        <begin position="18"/>
        <end position="468"/>
    </location>
</feature>
<dbReference type="EMBL" id="JAGXEW010000041">
    <property type="protein sequence ID" value="KAK1153446.1"/>
    <property type="molecule type" value="Genomic_DNA"/>
</dbReference>
<name>A0AAD8CMD0_ACIOX</name>
<dbReference type="SMART" id="SM00407">
    <property type="entry name" value="IGc1"/>
    <property type="match status" value="1"/>
</dbReference>
<evidence type="ECO:0000256" key="7">
    <source>
        <dbReference type="SAM" id="SignalP"/>
    </source>
</evidence>
<dbReference type="GO" id="GO:0005911">
    <property type="term" value="C:cell-cell junction"/>
    <property type="evidence" value="ECO:0007669"/>
    <property type="project" value="TreeGrafter"/>
</dbReference>
<keyword evidence="5" id="KW-0393">Immunoglobulin domain</keyword>
<feature type="signal peptide" evidence="7">
    <location>
        <begin position="1"/>
        <end position="17"/>
    </location>
</feature>
<sequence>MLSKQVLLFALLVGLRAQETQPSERGIRYVYQPPLISALVGETKTVNCTFEHTESERASSKWERMTSNQTVDTVSLTCNALMTACTVTMEIKNLTLQHADTYVCAVKLLNASAEKTGNGTRIIVYEKEISVEEVVVAGKEVELNCSAIGFYPEEISFTWTRGALHSAVQNNTVNHADGTFSAYSRLRFTPDSADNGVTVGCHINHSSLRETLTRLTTLNVTSSAYGNVTLNVTSYSPRSFSVAYSINSQPPRPVEQGGIYAPEMSTLWLHCAVQSNPQSSVSWLIESISTADFKSTTSGTHLLIEGVRVEDEGTYWCIANNSNGAGNSSVAVRVKPKVAVASLPFIFIVVLTSFTVLVIIVAIINSKSQDKRNPKGHSVNSTETNHAGLEASIQPEVRYGLIYKRRKMKEPRKAEKQEVVFSEVRFVMGTPQPKARCQLPTKDLGSEDSSQTNTVCALVNLSNGPERE</sequence>
<evidence type="ECO:0000313" key="10">
    <source>
        <dbReference type="Proteomes" id="UP001230051"/>
    </source>
</evidence>
<organism evidence="9 10">
    <name type="scientific">Acipenser oxyrinchus oxyrinchus</name>
    <dbReference type="NCBI Taxonomy" id="40147"/>
    <lineage>
        <taxon>Eukaryota</taxon>
        <taxon>Metazoa</taxon>
        <taxon>Chordata</taxon>
        <taxon>Craniata</taxon>
        <taxon>Vertebrata</taxon>
        <taxon>Euteleostomi</taxon>
        <taxon>Actinopterygii</taxon>
        <taxon>Chondrostei</taxon>
        <taxon>Acipenseriformes</taxon>
        <taxon>Acipenseridae</taxon>
        <taxon>Acipenser</taxon>
    </lineage>
</organism>
<dbReference type="SUPFAM" id="SSF48726">
    <property type="entry name" value="Immunoglobulin"/>
    <property type="match status" value="3"/>
</dbReference>
<dbReference type="PROSITE" id="PS50835">
    <property type="entry name" value="IG_LIKE"/>
    <property type="match status" value="3"/>
</dbReference>
<feature type="domain" description="Ig-like" evidence="8">
    <location>
        <begin position="237"/>
        <end position="333"/>
    </location>
</feature>
<keyword evidence="6" id="KW-1133">Transmembrane helix</keyword>
<evidence type="ECO:0000256" key="6">
    <source>
        <dbReference type="SAM" id="Phobius"/>
    </source>
</evidence>